<evidence type="ECO:0000313" key="2">
    <source>
        <dbReference type="Proteomes" id="UP000886523"/>
    </source>
</evidence>
<dbReference type="AlphaFoldDB" id="A0A9P6AJ25"/>
<accession>A0A9P6AJ25</accession>
<sequence length="215" mass="23967">MFNELAPFSTLRTFTPLLWFAPGDHVSPTSFGRYLDPPDLLHLFHLSCSINSILERAPKNSVQLVRRFIGLTRGTPDSADACDSRYHTALFVGTFSLGNERSRRSQGVSLRAPLGTKVHHPPGYNSSQGPFRNQLVRLDLAYPLLSFDVLHLPSDFSERSSFCRHCTLTPSGIYYPQIPSLVDMRPPASFSILEELVVSVDIPSIQLEGSHQSIN</sequence>
<keyword evidence="2" id="KW-1185">Reference proteome</keyword>
<proteinExistence type="predicted"/>
<comment type="caution">
    <text evidence="1">The sequence shown here is derived from an EMBL/GenBank/DDBJ whole genome shotgun (WGS) entry which is preliminary data.</text>
</comment>
<evidence type="ECO:0000313" key="1">
    <source>
        <dbReference type="EMBL" id="KAF9505786.1"/>
    </source>
</evidence>
<protein>
    <submittedName>
        <fullName evidence="1">Uncharacterized protein</fullName>
    </submittedName>
</protein>
<reference evidence="1" key="1">
    <citation type="journal article" date="2020" name="Nat. Commun.">
        <title>Large-scale genome sequencing of mycorrhizal fungi provides insights into the early evolution of symbiotic traits.</title>
        <authorList>
            <person name="Miyauchi S."/>
            <person name="Kiss E."/>
            <person name="Kuo A."/>
            <person name="Drula E."/>
            <person name="Kohler A."/>
            <person name="Sanchez-Garcia M."/>
            <person name="Morin E."/>
            <person name="Andreopoulos B."/>
            <person name="Barry K.W."/>
            <person name="Bonito G."/>
            <person name="Buee M."/>
            <person name="Carver A."/>
            <person name="Chen C."/>
            <person name="Cichocki N."/>
            <person name="Clum A."/>
            <person name="Culley D."/>
            <person name="Crous P.W."/>
            <person name="Fauchery L."/>
            <person name="Girlanda M."/>
            <person name="Hayes R.D."/>
            <person name="Keri Z."/>
            <person name="LaButti K."/>
            <person name="Lipzen A."/>
            <person name="Lombard V."/>
            <person name="Magnuson J."/>
            <person name="Maillard F."/>
            <person name="Murat C."/>
            <person name="Nolan M."/>
            <person name="Ohm R.A."/>
            <person name="Pangilinan J."/>
            <person name="Pereira M.F."/>
            <person name="Perotto S."/>
            <person name="Peter M."/>
            <person name="Pfister S."/>
            <person name="Riley R."/>
            <person name="Sitrit Y."/>
            <person name="Stielow J.B."/>
            <person name="Szollosi G."/>
            <person name="Zifcakova L."/>
            <person name="Stursova M."/>
            <person name="Spatafora J.W."/>
            <person name="Tedersoo L."/>
            <person name="Vaario L.M."/>
            <person name="Yamada A."/>
            <person name="Yan M."/>
            <person name="Wang P."/>
            <person name="Xu J."/>
            <person name="Bruns T."/>
            <person name="Baldrian P."/>
            <person name="Vilgalys R."/>
            <person name="Dunand C."/>
            <person name="Henrissat B."/>
            <person name="Grigoriev I.V."/>
            <person name="Hibbett D."/>
            <person name="Nagy L.G."/>
            <person name="Martin F.M."/>
        </authorList>
    </citation>
    <scope>NUCLEOTIDE SEQUENCE</scope>
    <source>
        <strain evidence="1">UP504</strain>
    </source>
</reference>
<organism evidence="1 2">
    <name type="scientific">Hydnum rufescens UP504</name>
    <dbReference type="NCBI Taxonomy" id="1448309"/>
    <lineage>
        <taxon>Eukaryota</taxon>
        <taxon>Fungi</taxon>
        <taxon>Dikarya</taxon>
        <taxon>Basidiomycota</taxon>
        <taxon>Agaricomycotina</taxon>
        <taxon>Agaricomycetes</taxon>
        <taxon>Cantharellales</taxon>
        <taxon>Hydnaceae</taxon>
        <taxon>Hydnum</taxon>
    </lineage>
</organism>
<name>A0A9P6AJ25_9AGAM</name>
<gene>
    <name evidence="1" type="ORF">BS47DRAFT_1400105</name>
</gene>
<dbReference type="Proteomes" id="UP000886523">
    <property type="component" value="Unassembled WGS sequence"/>
</dbReference>
<dbReference type="EMBL" id="MU129137">
    <property type="protein sequence ID" value="KAF9505786.1"/>
    <property type="molecule type" value="Genomic_DNA"/>
</dbReference>